<accession>A0A6G9IBR8</accession>
<dbReference type="KEGG" id="orb:IPMB12_06005"/>
<gene>
    <name evidence="2" type="ORF">IPMB12_06005</name>
</gene>
<feature type="transmembrane region" description="Helical" evidence="1">
    <location>
        <begin position="54"/>
        <end position="77"/>
    </location>
</feature>
<evidence type="ECO:0000313" key="3">
    <source>
        <dbReference type="Proteomes" id="UP000501168"/>
    </source>
</evidence>
<dbReference type="InParanoid" id="A0A6G9IBR8"/>
<sequence>MTGYNDLQQILAYYGISAGSLLVSIIVILVIAVLLCSLFAFLSAKIVKASHPTFGAAVLATIVYVLFSFVKNFIVGFTLPMEFYYSNTFALIDFAISIGVLSWCYSGFFKTSYLKGLGISGLVIIMLAALLLILSFVFSFQ</sequence>
<keyword evidence="1" id="KW-0812">Transmembrane</keyword>
<feature type="transmembrane region" description="Helical" evidence="1">
    <location>
        <begin position="83"/>
        <end position="105"/>
    </location>
</feature>
<keyword evidence="3" id="KW-1185">Reference proteome</keyword>
<keyword evidence="1" id="KW-1133">Transmembrane helix</keyword>
<keyword evidence="1" id="KW-0472">Membrane</keyword>
<feature type="transmembrane region" description="Helical" evidence="1">
    <location>
        <begin position="12"/>
        <end position="42"/>
    </location>
</feature>
<reference evidence="2 3" key="1">
    <citation type="submission" date="2020-03" db="EMBL/GenBank/DDBJ databases">
        <title>Complete genome sequence of Orbus sp. IPMB12 (BCRC 80908).</title>
        <authorList>
            <person name="Lo W.-S."/>
            <person name="Chang T.-H."/>
            <person name="Kuo C.-H."/>
        </authorList>
    </citation>
    <scope>NUCLEOTIDE SEQUENCE [LARGE SCALE GENOMIC DNA]</scope>
    <source>
        <strain evidence="2 3">IPMB12</strain>
    </source>
</reference>
<organism evidence="2 3">
    <name type="scientific">Zophobihabitans entericus</name>
    <dbReference type="NCBI Taxonomy" id="1635327"/>
    <lineage>
        <taxon>Bacteria</taxon>
        <taxon>Pseudomonadati</taxon>
        <taxon>Pseudomonadota</taxon>
        <taxon>Gammaproteobacteria</taxon>
        <taxon>Orbales</taxon>
        <taxon>Orbaceae</taxon>
        <taxon>Zophobihabitans</taxon>
    </lineage>
</organism>
<evidence type="ECO:0000256" key="1">
    <source>
        <dbReference type="SAM" id="Phobius"/>
    </source>
</evidence>
<dbReference type="RefSeq" id="WP_166915929.1">
    <property type="nucleotide sequence ID" value="NZ_CP050253.1"/>
</dbReference>
<feature type="transmembrane region" description="Helical" evidence="1">
    <location>
        <begin position="117"/>
        <end position="140"/>
    </location>
</feature>
<dbReference type="EMBL" id="CP050253">
    <property type="protein sequence ID" value="QIQ21277.1"/>
    <property type="molecule type" value="Genomic_DNA"/>
</dbReference>
<name>A0A6G9IBR8_9GAMM</name>
<protein>
    <submittedName>
        <fullName evidence="2">Uncharacterized protein</fullName>
    </submittedName>
</protein>
<dbReference type="Proteomes" id="UP000501168">
    <property type="component" value="Chromosome"/>
</dbReference>
<evidence type="ECO:0000313" key="2">
    <source>
        <dbReference type="EMBL" id="QIQ21277.1"/>
    </source>
</evidence>
<proteinExistence type="predicted"/>
<dbReference type="AlphaFoldDB" id="A0A6G9IBR8"/>